<evidence type="ECO:0000313" key="2">
    <source>
        <dbReference type="Proteomes" id="UP000199076"/>
    </source>
</evidence>
<accession>A0A1G7L2Y6</accession>
<proteinExistence type="predicted"/>
<dbReference type="EMBL" id="FNBK01000006">
    <property type="protein sequence ID" value="SDF43379.1"/>
    <property type="molecule type" value="Genomic_DNA"/>
</dbReference>
<name>A0A1G7L2Y6_9EURY</name>
<sequence>MHTEGVFAPETAAEAGELYAAVGPAAQTSVREVAKAMDFDSEEYEDRVTGSVVATAHEAIFASMLEVTVGTDAEFEDWCEDHPDYQREMIGSENVDRVVWHAVPFAETVVAATFQEREDAAVGTLRRQAFGSAYRDIVTGDQ</sequence>
<organism evidence="1 2">
    <name type="scientific">Halorientalis regularis</name>
    <dbReference type="NCBI Taxonomy" id="660518"/>
    <lineage>
        <taxon>Archaea</taxon>
        <taxon>Methanobacteriati</taxon>
        <taxon>Methanobacteriota</taxon>
        <taxon>Stenosarchaea group</taxon>
        <taxon>Halobacteria</taxon>
        <taxon>Halobacteriales</taxon>
        <taxon>Haloarculaceae</taxon>
        <taxon>Halorientalis</taxon>
    </lineage>
</organism>
<dbReference type="RefSeq" id="WP_092691081.1">
    <property type="nucleotide sequence ID" value="NZ_FNBK01000006.1"/>
</dbReference>
<dbReference type="OrthoDB" id="191500at2157"/>
<dbReference type="InterPro" id="IPR043832">
    <property type="entry name" value="DUF5809"/>
</dbReference>
<dbReference type="Proteomes" id="UP000199076">
    <property type="component" value="Unassembled WGS sequence"/>
</dbReference>
<dbReference type="Pfam" id="PF19125">
    <property type="entry name" value="DUF5809"/>
    <property type="match status" value="1"/>
</dbReference>
<gene>
    <name evidence="1" type="ORF">SAMN05216218_106125</name>
</gene>
<protein>
    <submittedName>
        <fullName evidence="1">Uncharacterized protein</fullName>
    </submittedName>
</protein>
<reference evidence="2" key="1">
    <citation type="submission" date="2016-10" db="EMBL/GenBank/DDBJ databases">
        <authorList>
            <person name="Varghese N."/>
            <person name="Submissions S."/>
        </authorList>
    </citation>
    <scope>NUCLEOTIDE SEQUENCE [LARGE SCALE GENOMIC DNA]</scope>
    <source>
        <strain evidence="2">IBRC-M 10760</strain>
    </source>
</reference>
<dbReference type="STRING" id="660518.SAMN05216218_106125"/>
<dbReference type="AlphaFoldDB" id="A0A1G7L2Y6"/>
<keyword evidence="2" id="KW-1185">Reference proteome</keyword>
<evidence type="ECO:0000313" key="1">
    <source>
        <dbReference type="EMBL" id="SDF43379.1"/>
    </source>
</evidence>